<evidence type="ECO:0000313" key="8">
    <source>
        <dbReference type="EMBL" id="PJF18279.1"/>
    </source>
</evidence>
<evidence type="ECO:0000259" key="7">
    <source>
        <dbReference type="SMART" id="SM00324"/>
    </source>
</evidence>
<dbReference type="PANTHER" id="PTHR11200:SF300">
    <property type="entry name" value="TYPE II INOSITOL 1,4,5-TRISPHOSPHATE 5-PHOSPHATASE"/>
    <property type="match status" value="1"/>
</dbReference>
<evidence type="ECO:0000256" key="2">
    <source>
        <dbReference type="ARBA" id="ARBA00004580"/>
    </source>
</evidence>
<comment type="subcellular location">
    <subcellularLocation>
        <location evidence="2">Cytoplasmic vesicle</location>
        <location evidence="2">Phagosome membrane</location>
    </subcellularLocation>
    <subcellularLocation>
        <location evidence="1">Early endosome membrane</location>
    </subcellularLocation>
</comment>
<keyword evidence="3" id="KW-0967">Endosome</keyword>
<evidence type="ECO:0008006" key="10">
    <source>
        <dbReference type="Google" id="ProtNLM"/>
    </source>
</evidence>
<evidence type="ECO:0000256" key="4">
    <source>
        <dbReference type="ARBA" id="ARBA00023329"/>
    </source>
</evidence>
<dbReference type="Gene3D" id="1.10.555.10">
    <property type="entry name" value="Rho GTPase activation protein"/>
    <property type="match status" value="1"/>
</dbReference>
<evidence type="ECO:0000256" key="1">
    <source>
        <dbReference type="ARBA" id="ARBA00004146"/>
    </source>
</evidence>
<evidence type="ECO:0000313" key="9">
    <source>
        <dbReference type="Proteomes" id="UP000240830"/>
    </source>
</evidence>
<dbReference type="SUPFAM" id="SSF56219">
    <property type="entry name" value="DNase I-like"/>
    <property type="match status" value="1"/>
</dbReference>
<dbReference type="GO" id="GO:0046856">
    <property type="term" value="P:phosphatidylinositol dephosphorylation"/>
    <property type="evidence" value="ECO:0007669"/>
    <property type="project" value="InterPro"/>
</dbReference>
<dbReference type="GO" id="GO:0004439">
    <property type="term" value="F:phosphatidylinositol-4,5-bisphosphate 5-phosphatase activity"/>
    <property type="evidence" value="ECO:0007669"/>
    <property type="project" value="TreeGrafter"/>
</dbReference>
<dbReference type="SMART" id="SM00128">
    <property type="entry name" value="IPPc"/>
    <property type="match status" value="1"/>
</dbReference>
<dbReference type="SMART" id="SM00324">
    <property type="entry name" value="RhoGAP"/>
    <property type="match status" value="1"/>
</dbReference>
<dbReference type="GO" id="GO:0031901">
    <property type="term" value="C:early endosome membrane"/>
    <property type="evidence" value="ECO:0007669"/>
    <property type="project" value="UniProtKB-SubCell"/>
</dbReference>
<gene>
    <name evidence="8" type="ORF">PSACC_01957</name>
</gene>
<name>A0A2H9TKM7_9FUNG</name>
<organism evidence="8 9">
    <name type="scientific">Paramicrosporidium saccamoebae</name>
    <dbReference type="NCBI Taxonomy" id="1246581"/>
    <lineage>
        <taxon>Eukaryota</taxon>
        <taxon>Fungi</taxon>
        <taxon>Fungi incertae sedis</taxon>
        <taxon>Cryptomycota</taxon>
        <taxon>Cryptomycota incertae sedis</taxon>
        <taxon>Paramicrosporidium</taxon>
    </lineage>
</organism>
<dbReference type="InterPro" id="IPR048869">
    <property type="entry name" value="OCRL-1_2_ASH"/>
</dbReference>
<dbReference type="InterPro" id="IPR000300">
    <property type="entry name" value="IPPc"/>
</dbReference>
<feature type="region of interest" description="Disordered" evidence="5">
    <location>
        <begin position="627"/>
        <end position="646"/>
    </location>
</feature>
<comment type="caution">
    <text evidence="8">The sequence shown here is derived from an EMBL/GenBank/DDBJ whole genome shotgun (WGS) entry which is preliminary data.</text>
</comment>
<dbReference type="InterPro" id="IPR000198">
    <property type="entry name" value="RhoGAP_dom"/>
</dbReference>
<dbReference type="Pfam" id="PF21310">
    <property type="entry name" value="OCRL-like_ASH"/>
    <property type="match status" value="1"/>
</dbReference>
<feature type="region of interest" description="Disordered" evidence="5">
    <location>
        <begin position="1"/>
        <end position="22"/>
    </location>
</feature>
<proteinExistence type="predicted"/>
<evidence type="ECO:0000256" key="5">
    <source>
        <dbReference type="SAM" id="MobiDB-lite"/>
    </source>
</evidence>
<dbReference type="Pfam" id="PF00620">
    <property type="entry name" value="RhoGAP"/>
    <property type="match status" value="1"/>
</dbReference>
<keyword evidence="9" id="KW-1185">Reference proteome</keyword>
<dbReference type="InterPro" id="IPR008936">
    <property type="entry name" value="Rho_GTPase_activation_prot"/>
</dbReference>
<dbReference type="InterPro" id="IPR046985">
    <property type="entry name" value="IP5"/>
</dbReference>
<dbReference type="SUPFAM" id="SSF48350">
    <property type="entry name" value="GTPase activation domain, GAP"/>
    <property type="match status" value="1"/>
</dbReference>
<sequence>MSLDELDNPLVRNPSAEPDGTVNPGSLRWEFIKRDLKEKESEFIRWQEYTFLVGTWNINGQEVGGSLLPWLQPGPDSPDFVFITLQEMDRRAEAFVVSVSSKEATWNALLLQNLQVAYPDFKYSLVTSRSLVGIYAAMFAKDELLPSITNISSATAACGMMGMMGNKGAAGLRVKIKHEYVCFVGSHLAPHLENVLRRNQDYADISRRLLFPSSARGIYESTSEELLHTWSERFTPATIWDCGILIWAGDLNYRISCPALETRDLALSGNYDEMLKADQLGKEIEAGRAFQNFTEGLISFAPSYKYDTGSDCFDSKPEGRAPAYTDRILFRRSDQLTPVKYYSAMSLKSSDHKPVGCVLRAQCRVINTNGFESALSETLRKVDVFENEAMPITVVSANVLDFGSVVFQRATRRSFEILNTGHVVARLLTNSPNALLGSSAEIQVYLSIDKDAASQMNAGQAAPEDVLILHVDSGRDHFISIEGQFRKTPFCLSLDELFNNDYIVRLANVQGEEFFFRGIPKPVTRLVEFLVQHGKTVPNLFLESGQAEMLRAIQDAIDADEPLSGELCTDIGLYSVAETLLRFLDTLRQPVIPFGFFARCMESYNSAGAALEAMAYLFSRSFRKGPCEASTTTDDPEQGVPANRPETSSIPATLLYYIHLILLYMGGHQSDCTASLPLDGIIQGTVIKQTPRPRSRTSAASLSGHRAIHPHPGWFHAL</sequence>
<dbReference type="Gene3D" id="3.60.10.10">
    <property type="entry name" value="Endonuclease/exonuclease/phosphatase"/>
    <property type="match status" value="1"/>
</dbReference>
<protein>
    <recommendedName>
        <fullName evidence="10">Rho-GAP domain-containing protein</fullName>
    </recommendedName>
</protein>
<dbReference type="OrthoDB" id="7862313at2759"/>
<dbReference type="Gene3D" id="2.60.40.10">
    <property type="entry name" value="Immunoglobulins"/>
    <property type="match status" value="2"/>
</dbReference>
<feature type="domain" description="Rho-GAP" evidence="7">
    <location>
        <begin position="517"/>
        <end position="670"/>
    </location>
</feature>
<dbReference type="InterPro" id="IPR036691">
    <property type="entry name" value="Endo/exonu/phosph_ase_sf"/>
</dbReference>
<feature type="domain" description="Inositol polyphosphate-related phosphatase" evidence="6">
    <location>
        <begin position="47"/>
        <end position="367"/>
    </location>
</feature>
<evidence type="ECO:0000256" key="3">
    <source>
        <dbReference type="ARBA" id="ARBA00022753"/>
    </source>
</evidence>
<reference evidence="8 9" key="1">
    <citation type="submission" date="2016-10" db="EMBL/GenBank/DDBJ databases">
        <title>The genome of Paramicrosporidium saccamoebae is the missing link in understanding Cryptomycota and Microsporidia evolution.</title>
        <authorList>
            <person name="Quandt C.A."/>
            <person name="Beaudet D."/>
            <person name="Corsaro D."/>
            <person name="Michel R."/>
            <person name="Corradi N."/>
            <person name="James T."/>
        </authorList>
    </citation>
    <scope>NUCLEOTIDE SEQUENCE [LARGE SCALE GENOMIC DNA]</scope>
    <source>
        <strain evidence="8 9">KSL3</strain>
    </source>
</reference>
<dbReference type="GO" id="GO:0007165">
    <property type="term" value="P:signal transduction"/>
    <property type="evidence" value="ECO:0007669"/>
    <property type="project" value="InterPro"/>
</dbReference>
<dbReference type="PANTHER" id="PTHR11200">
    <property type="entry name" value="INOSITOL 5-PHOSPHATASE"/>
    <property type="match status" value="1"/>
</dbReference>
<accession>A0A2H9TKM7</accession>
<dbReference type="Proteomes" id="UP000240830">
    <property type="component" value="Unassembled WGS sequence"/>
</dbReference>
<dbReference type="STRING" id="1246581.A0A2H9TKM7"/>
<evidence type="ECO:0000259" key="6">
    <source>
        <dbReference type="SMART" id="SM00128"/>
    </source>
</evidence>
<keyword evidence="4" id="KW-0968">Cytoplasmic vesicle</keyword>
<dbReference type="AlphaFoldDB" id="A0A2H9TKM7"/>
<dbReference type="InterPro" id="IPR013783">
    <property type="entry name" value="Ig-like_fold"/>
</dbReference>
<dbReference type="EMBL" id="MTSL01000134">
    <property type="protein sequence ID" value="PJF18279.1"/>
    <property type="molecule type" value="Genomic_DNA"/>
</dbReference>
<dbReference type="Pfam" id="PF22669">
    <property type="entry name" value="Exo_endo_phos2"/>
    <property type="match status" value="1"/>
</dbReference>